<dbReference type="SMART" id="SM00248">
    <property type="entry name" value="ANK"/>
    <property type="match status" value="3"/>
</dbReference>
<dbReference type="PANTHER" id="PTHR24193:SF128">
    <property type="entry name" value="GA-BINDING PROTEIN SUBUNIT BETA-1"/>
    <property type="match status" value="1"/>
</dbReference>
<feature type="region of interest" description="Disordered" evidence="5">
    <location>
        <begin position="176"/>
        <end position="197"/>
    </location>
</feature>
<evidence type="ECO:0000256" key="2">
    <source>
        <dbReference type="ARBA" id="ARBA00023043"/>
    </source>
</evidence>
<dbReference type="Pfam" id="PF12796">
    <property type="entry name" value="Ank_2"/>
    <property type="match status" value="1"/>
</dbReference>
<evidence type="ECO:0000256" key="5">
    <source>
        <dbReference type="SAM" id="MobiDB-lite"/>
    </source>
</evidence>
<feature type="repeat" description="ANK" evidence="3">
    <location>
        <begin position="50"/>
        <end position="82"/>
    </location>
</feature>
<evidence type="ECO:0000256" key="3">
    <source>
        <dbReference type="PROSITE-ProRule" id="PRU00023"/>
    </source>
</evidence>
<sequence>MSRIIGQSSSSQQSVLTALGKQLLVAAEDGNDKEIQSLLLQGASFTANWLGMSPLHYACMNGHLESARLLTRAGVSWDGRTKVDKTPMHFAAQFGHHDVVAMLISFGADINAKDMLEMTSLHWAVVEQHFDIVKLLIDNNAIVTTKNKFDKSLMDSAEDTCDFRIIEYLKTYTGESGTYQDSATTSSQEPSPESNTYQNLTDQLSWLQQELLNHNNSGGASVLLEGANAITLTEGGKLAWAQVFEQDRSAKENEKNLEIVLPTQIQENGQKIVSLKLPNHMIPAAPSDSEANNQAVTIVVSPNKTKQGLKSPPSKRRKASTETCDLFTTDYDVSKEELLQRQLVAAQTQAQIYREKLLRKEQEANLWKQQLERLQQNRR</sequence>
<dbReference type="GO" id="GO:0005634">
    <property type="term" value="C:nucleus"/>
    <property type="evidence" value="ECO:0007669"/>
    <property type="project" value="TreeGrafter"/>
</dbReference>
<organism evidence="6">
    <name type="scientific">Phallusia mammillata</name>
    <dbReference type="NCBI Taxonomy" id="59560"/>
    <lineage>
        <taxon>Eukaryota</taxon>
        <taxon>Metazoa</taxon>
        <taxon>Chordata</taxon>
        <taxon>Tunicata</taxon>
        <taxon>Ascidiacea</taxon>
        <taxon>Phlebobranchia</taxon>
        <taxon>Ascidiidae</taxon>
        <taxon>Phallusia</taxon>
    </lineage>
</organism>
<gene>
    <name evidence="6" type="primary">Gabpb1</name>
</gene>
<keyword evidence="1" id="KW-0677">Repeat</keyword>
<dbReference type="PROSITE" id="PS50088">
    <property type="entry name" value="ANK_REPEAT"/>
    <property type="match status" value="3"/>
</dbReference>
<dbReference type="PROSITE" id="PS50297">
    <property type="entry name" value="ANK_REP_REGION"/>
    <property type="match status" value="2"/>
</dbReference>
<dbReference type="GO" id="GO:0045944">
    <property type="term" value="P:positive regulation of transcription by RNA polymerase II"/>
    <property type="evidence" value="ECO:0007669"/>
    <property type="project" value="TreeGrafter"/>
</dbReference>
<keyword evidence="4" id="KW-0175">Coiled coil</keyword>
<dbReference type="InterPro" id="IPR036770">
    <property type="entry name" value="Ankyrin_rpt-contain_sf"/>
</dbReference>
<proteinExistence type="evidence at transcript level"/>
<protein>
    <submittedName>
        <fullName evidence="6">GA-binding protein subunit beta-1-like</fullName>
    </submittedName>
</protein>
<dbReference type="InterPro" id="IPR002110">
    <property type="entry name" value="Ankyrin_rpt"/>
</dbReference>
<dbReference type="InterPro" id="IPR050663">
    <property type="entry name" value="Ankyrin-SOCS_Box"/>
</dbReference>
<dbReference type="GO" id="GO:0000976">
    <property type="term" value="F:transcription cis-regulatory region binding"/>
    <property type="evidence" value="ECO:0007669"/>
    <property type="project" value="TreeGrafter"/>
</dbReference>
<feature type="coiled-coil region" evidence="4">
    <location>
        <begin position="336"/>
        <end position="377"/>
    </location>
</feature>
<dbReference type="EMBL" id="LR785333">
    <property type="protein sequence ID" value="CAB3248017.1"/>
    <property type="molecule type" value="mRNA"/>
</dbReference>
<dbReference type="Gene3D" id="1.25.40.20">
    <property type="entry name" value="Ankyrin repeat-containing domain"/>
    <property type="match status" value="1"/>
</dbReference>
<dbReference type="PRINTS" id="PR01415">
    <property type="entry name" value="ANKYRIN"/>
</dbReference>
<evidence type="ECO:0000256" key="1">
    <source>
        <dbReference type="ARBA" id="ARBA00022737"/>
    </source>
</evidence>
<dbReference type="PANTHER" id="PTHR24193">
    <property type="entry name" value="ANKYRIN REPEAT PROTEIN"/>
    <property type="match status" value="1"/>
</dbReference>
<dbReference type="SUPFAM" id="SSF48403">
    <property type="entry name" value="Ankyrin repeat"/>
    <property type="match status" value="1"/>
</dbReference>
<name>A0A6F9DE48_9ASCI</name>
<reference evidence="6" key="1">
    <citation type="submission" date="2020-04" db="EMBL/GenBank/DDBJ databases">
        <authorList>
            <person name="Neveu A P."/>
        </authorList>
    </citation>
    <scope>NUCLEOTIDE SEQUENCE</scope>
    <source>
        <tissue evidence="6">Whole embryo</tissue>
    </source>
</reference>
<feature type="repeat" description="ANK" evidence="3">
    <location>
        <begin position="116"/>
        <end position="148"/>
    </location>
</feature>
<keyword evidence="2 3" id="KW-0040">ANK repeat</keyword>
<evidence type="ECO:0000313" key="6">
    <source>
        <dbReference type="EMBL" id="CAB3248017.1"/>
    </source>
</evidence>
<feature type="repeat" description="ANK" evidence="3">
    <location>
        <begin position="83"/>
        <end position="115"/>
    </location>
</feature>
<dbReference type="AlphaFoldDB" id="A0A6F9DE48"/>
<dbReference type="Pfam" id="PF00023">
    <property type="entry name" value="Ank"/>
    <property type="match status" value="1"/>
</dbReference>
<accession>A0A6F9DE48</accession>
<evidence type="ECO:0000256" key="4">
    <source>
        <dbReference type="SAM" id="Coils"/>
    </source>
</evidence>